<feature type="compositionally biased region" description="Polar residues" evidence="1">
    <location>
        <begin position="80"/>
        <end position="92"/>
    </location>
</feature>
<evidence type="ECO:0000313" key="2">
    <source>
        <dbReference type="EMBL" id="EJK61321.1"/>
    </source>
</evidence>
<dbReference type="OMA" id="RCMIARI"/>
<organism evidence="2 3">
    <name type="scientific">Thalassiosira oceanica</name>
    <name type="common">Marine diatom</name>
    <dbReference type="NCBI Taxonomy" id="159749"/>
    <lineage>
        <taxon>Eukaryota</taxon>
        <taxon>Sar</taxon>
        <taxon>Stramenopiles</taxon>
        <taxon>Ochrophyta</taxon>
        <taxon>Bacillariophyta</taxon>
        <taxon>Coscinodiscophyceae</taxon>
        <taxon>Thalassiosirophycidae</taxon>
        <taxon>Thalassiosirales</taxon>
        <taxon>Thalassiosiraceae</taxon>
        <taxon>Thalassiosira</taxon>
    </lineage>
</organism>
<keyword evidence="3" id="KW-1185">Reference proteome</keyword>
<accession>K0SJZ4</accession>
<name>K0SJZ4_THAOC</name>
<proteinExistence type="predicted"/>
<comment type="caution">
    <text evidence="2">The sequence shown here is derived from an EMBL/GenBank/DDBJ whole genome shotgun (WGS) entry which is preliminary data.</text>
</comment>
<feature type="region of interest" description="Disordered" evidence="1">
    <location>
        <begin position="77"/>
        <end position="97"/>
    </location>
</feature>
<reference evidence="2 3" key="1">
    <citation type="journal article" date="2012" name="Genome Biol.">
        <title>Genome and low-iron response of an oceanic diatom adapted to chronic iron limitation.</title>
        <authorList>
            <person name="Lommer M."/>
            <person name="Specht M."/>
            <person name="Roy A.S."/>
            <person name="Kraemer L."/>
            <person name="Andreson R."/>
            <person name="Gutowska M.A."/>
            <person name="Wolf J."/>
            <person name="Bergner S.V."/>
            <person name="Schilhabel M.B."/>
            <person name="Klostermeier U.C."/>
            <person name="Beiko R.G."/>
            <person name="Rosenstiel P."/>
            <person name="Hippler M."/>
            <person name="Laroche J."/>
        </authorList>
    </citation>
    <scope>NUCLEOTIDE SEQUENCE [LARGE SCALE GENOMIC DNA]</scope>
    <source>
        <strain evidence="2 3">CCMP1005</strain>
    </source>
</reference>
<feature type="non-terminal residue" evidence="2">
    <location>
        <position position="1"/>
    </location>
</feature>
<sequence length="247" mass="28254">QKYNDALGSYLWGVDGRRRLTASLRDDLESRSVESRLGCDDQFERWRFLQKLLEGEVPPSDVEDLLLVVLDAYREHGPTDKSSNNSDENGGNASPVLTREQKDRVGYLIDGILTASDGVGDSRFLHMLVLPPVDYVNVDFDVEREPIVVKADSRAIALLEQIEKLLPDEYEEDEAHKSAWDVVIDLHGRESVKFHEQALQLERENGNEEDGVYNADNLQWRTQRSIVRLLLHFDFLTKGILKDNTFQ</sequence>
<dbReference type="EMBL" id="AGNL01020151">
    <property type="protein sequence ID" value="EJK61321.1"/>
    <property type="molecule type" value="Genomic_DNA"/>
</dbReference>
<evidence type="ECO:0000313" key="3">
    <source>
        <dbReference type="Proteomes" id="UP000266841"/>
    </source>
</evidence>
<dbReference type="OrthoDB" id="46820at2759"/>
<gene>
    <name evidence="2" type="ORF">THAOC_18220</name>
</gene>
<protein>
    <submittedName>
        <fullName evidence="2">Uncharacterized protein</fullName>
    </submittedName>
</protein>
<dbReference type="Proteomes" id="UP000266841">
    <property type="component" value="Unassembled WGS sequence"/>
</dbReference>
<dbReference type="AlphaFoldDB" id="K0SJZ4"/>
<evidence type="ECO:0000256" key="1">
    <source>
        <dbReference type="SAM" id="MobiDB-lite"/>
    </source>
</evidence>
<dbReference type="eggNOG" id="ENOG502T1J2">
    <property type="taxonomic scope" value="Eukaryota"/>
</dbReference>